<sequence length="84" mass="9785">MDHEEIPLHWINRLGFLVRRALGDQFRAAGHPVSPEEWAILLVLWKYGPRTPGALADVTIKDRTTIICHDRERRPPLPAHWSMR</sequence>
<name>A0A1H3B2Q9_9RHOB</name>
<dbReference type="RefSeq" id="WP_176847133.1">
    <property type="nucleotide sequence ID" value="NZ_CP061498.1"/>
</dbReference>
<evidence type="ECO:0008006" key="3">
    <source>
        <dbReference type="Google" id="ProtNLM"/>
    </source>
</evidence>
<dbReference type="AlphaFoldDB" id="A0A1H3B2Q9"/>
<dbReference type="Proteomes" id="UP000198539">
    <property type="component" value="Unassembled WGS sequence"/>
</dbReference>
<dbReference type="SUPFAM" id="SSF46785">
    <property type="entry name" value="Winged helix' DNA-binding domain"/>
    <property type="match status" value="1"/>
</dbReference>
<gene>
    <name evidence="1" type="ORF">SAMN04488238_107230</name>
</gene>
<protein>
    <recommendedName>
        <fullName evidence="3">MarR family protein</fullName>
    </recommendedName>
</protein>
<keyword evidence="2" id="KW-1185">Reference proteome</keyword>
<dbReference type="Gene3D" id="1.10.10.10">
    <property type="entry name" value="Winged helix-like DNA-binding domain superfamily/Winged helix DNA-binding domain"/>
    <property type="match status" value="1"/>
</dbReference>
<organism evidence="1 2">
    <name type="scientific">Roseicitreum antarcticum</name>
    <dbReference type="NCBI Taxonomy" id="564137"/>
    <lineage>
        <taxon>Bacteria</taxon>
        <taxon>Pseudomonadati</taxon>
        <taxon>Pseudomonadota</taxon>
        <taxon>Alphaproteobacteria</taxon>
        <taxon>Rhodobacterales</taxon>
        <taxon>Paracoccaceae</taxon>
        <taxon>Roseicitreum</taxon>
    </lineage>
</organism>
<dbReference type="InterPro" id="IPR036390">
    <property type="entry name" value="WH_DNA-bd_sf"/>
</dbReference>
<accession>A0A1H3B2Q9</accession>
<dbReference type="EMBL" id="FNOM01000007">
    <property type="protein sequence ID" value="SDX36212.1"/>
    <property type="molecule type" value="Genomic_DNA"/>
</dbReference>
<evidence type="ECO:0000313" key="1">
    <source>
        <dbReference type="EMBL" id="SDX36212.1"/>
    </source>
</evidence>
<evidence type="ECO:0000313" key="2">
    <source>
        <dbReference type="Proteomes" id="UP000198539"/>
    </source>
</evidence>
<proteinExistence type="predicted"/>
<reference evidence="1 2" key="1">
    <citation type="submission" date="2016-10" db="EMBL/GenBank/DDBJ databases">
        <authorList>
            <person name="de Groot N.N."/>
        </authorList>
    </citation>
    <scope>NUCLEOTIDE SEQUENCE [LARGE SCALE GENOMIC DNA]</scope>
    <source>
        <strain evidence="1 2">CGMCC 1.8894</strain>
    </source>
</reference>
<dbReference type="InterPro" id="IPR036388">
    <property type="entry name" value="WH-like_DNA-bd_sf"/>
</dbReference>